<feature type="non-terminal residue" evidence="2">
    <location>
        <position position="1"/>
    </location>
</feature>
<dbReference type="InterPro" id="IPR044730">
    <property type="entry name" value="RNase_H-like_dom_plant"/>
</dbReference>
<sequence length="358" mass="39538">MPSKAELKRRHVLKESHCEACGDPAENLFHITMECSYAKRFWEAVQEVMGVKLPDLHPLTWAKDIISGQVCSLADANVIVCGAWSLWSGRNARNHGKSHWNATAAVKHIAKMLEDLVCMETYNEPEKVRIQERWKPPDQGWVKVNTDGAFGIASATGASGAVLRDELGVLLAAEGRWLKHMADPLTVEAMAARNGLLLVVALGYNQVILEVDNLTLANSLPSSVEDQSLISGLWHEIQELGRSFISFRIQFVRREANSAAHCCAKKPSAESRMWSCVGYTPDWLMGILSKDCNSVTSACKSVRLEFTPKGNSGETIPITLGATKMRVKSNVSLAYFVDVVSRAKKIDQKEVISRNFVA</sequence>
<dbReference type="InterPro" id="IPR002156">
    <property type="entry name" value="RNaseH_domain"/>
</dbReference>
<proteinExistence type="predicted"/>
<dbReference type="PANTHER" id="PTHR47074">
    <property type="entry name" value="BNAC02G40300D PROTEIN"/>
    <property type="match status" value="1"/>
</dbReference>
<dbReference type="AlphaFoldDB" id="A0A5J9U3X9"/>
<dbReference type="InterPro" id="IPR052929">
    <property type="entry name" value="RNase_H-like_EbsB-rel"/>
</dbReference>
<keyword evidence="3" id="KW-1185">Reference proteome</keyword>
<dbReference type="InterPro" id="IPR036397">
    <property type="entry name" value="RNaseH_sf"/>
</dbReference>
<gene>
    <name evidence="2" type="ORF">EJB05_34470</name>
</gene>
<comment type="caution">
    <text evidence="2">The sequence shown here is derived from an EMBL/GenBank/DDBJ whole genome shotgun (WGS) entry which is preliminary data.</text>
</comment>
<dbReference type="SUPFAM" id="SSF53098">
    <property type="entry name" value="Ribonuclease H-like"/>
    <property type="match status" value="1"/>
</dbReference>
<accession>A0A5J9U3X9</accession>
<dbReference type="InterPro" id="IPR012337">
    <property type="entry name" value="RNaseH-like_sf"/>
</dbReference>
<organism evidence="2 3">
    <name type="scientific">Eragrostis curvula</name>
    <name type="common">weeping love grass</name>
    <dbReference type="NCBI Taxonomy" id="38414"/>
    <lineage>
        <taxon>Eukaryota</taxon>
        <taxon>Viridiplantae</taxon>
        <taxon>Streptophyta</taxon>
        <taxon>Embryophyta</taxon>
        <taxon>Tracheophyta</taxon>
        <taxon>Spermatophyta</taxon>
        <taxon>Magnoliopsida</taxon>
        <taxon>Liliopsida</taxon>
        <taxon>Poales</taxon>
        <taxon>Poaceae</taxon>
        <taxon>PACMAD clade</taxon>
        <taxon>Chloridoideae</taxon>
        <taxon>Eragrostideae</taxon>
        <taxon>Eragrostidinae</taxon>
        <taxon>Eragrostis</taxon>
    </lineage>
</organism>
<evidence type="ECO:0000313" key="2">
    <source>
        <dbReference type="EMBL" id="TVU18379.1"/>
    </source>
</evidence>
<reference evidence="2 3" key="1">
    <citation type="journal article" date="2019" name="Sci. Rep.">
        <title>A high-quality genome of Eragrostis curvula grass provides insights into Poaceae evolution and supports new strategies to enhance forage quality.</title>
        <authorList>
            <person name="Carballo J."/>
            <person name="Santos B.A.C.M."/>
            <person name="Zappacosta D."/>
            <person name="Garbus I."/>
            <person name="Selva J.P."/>
            <person name="Gallo C.A."/>
            <person name="Diaz A."/>
            <person name="Albertini E."/>
            <person name="Caccamo M."/>
            <person name="Echenique V."/>
        </authorList>
    </citation>
    <scope>NUCLEOTIDE SEQUENCE [LARGE SCALE GENOMIC DNA]</scope>
    <source>
        <strain evidence="3">cv. Victoria</strain>
        <tissue evidence="2">Leaf</tissue>
    </source>
</reference>
<dbReference type="Gene3D" id="3.30.420.10">
    <property type="entry name" value="Ribonuclease H-like superfamily/Ribonuclease H"/>
    <property type="match status" value="1"/>
</dbReference>
<dbReference type="OrthoDB" id="696168at2759"/>
<dbReference type="PANTHER" id="PTHR47074:SF11">
    <property type="entry name" value="REVERSE TRANSCRIPTASE-LIKE PROTEIN"/>
    <property type="match status" value="1"/>
</dbReference>
<evidence type="ECO:0000259" key="1">
    <source>
        <dbReference type="Pfam" id="PF13456"/>
    </source>
</evidence>
<dbReference type="GO" id="GO:0003676">
    <property type="term" value="F:nucleic acid binding"/>
    <property type="evidence" value="ECO:0007669"/>
    <property type="project" value="InterPro"/>
</dbReference>
<dbReference type="Gramene" id="TVU18379">
    <property type="protein sequence ID" value="TVU18379"/>
    <property type="gene ID" value="EJB05_34470"/>
</dbReference>
<dbReference type="Proteomes" id="UP000324897">
    <property type="component" value="Chromosome 7"/>
</dbReference>
<evidence type="ECO:0000313" key="3">
    <source>
        <dbReference type="Proteomes" id="UP000324897"/>
    </source>
</evidence>
<dbReference type="EMBL" id="RWGY01000029">
    <property type="protein sequence ID" value="TVU18379.1"/>
    <property type="molecule type" value="Genomic_DNA"/>
</dbReference>
<dbReference type="GO" id="GO:0004523">
    <property type="term" value="F:RNA-DNA hybrid ribonuclease activity"/>
    <property type="evidence" value="ECO:0007669"/>
    <property type="project" value="InterPro"/>
</dbReference>
<dbReference type="CDD" id="cd06222">
    <property type="entry name" value="RNase_H_like"/>
    <property type="match status" value="1"/>
</dbReference>
<feature type="domain" description="RNase H type-1" evidence="1">
    <location>
        <begin position="145"/>
        <end position="266"/>
    </location>
</feature>
<name>A0A5J9U3X9_9POAL</name>
<dbReference type="Pfam" id="PF13456">
    <property type="entry name" value="RVT_3"/>
    <property type="match status" value="1"/>
</dbReference>
<protein>
    <recommendedName>
        <fullName evidence="1">RNase H type-1 domain-containing protein</fullName>
    </recommendedName>
</protein>